<dbReference type="InterPro" id="IPR036179">
    <property type="entry name" value="Ig-like_dom_sf"/>
</dbReference>
<dbReference type="Pfam" id="PF13895">
    <property type="entry name" value="Ig_2"/>
    <property type="match status" value="1"/>
</dbReference>
<protein>
    <submittedName>
        <fullName evidence="2">Phage tail fibers</fullName>
    </submittedName>
</protein>
<dbReference type="PANTHER" id="PTHR45889">
    <property type="entry name" value="IG-LIKE DOMAIN-CONTAINING PROTEIN"/>
    <property type="match status" value="1"/>
</dbReference>
<dbReference type="KEGG" id="vg:65108385"/>
<dbReference type="Pfam" id="PF13573">
    <property type="entry name" value="SprB"/>
    <property type="match status" value="1"/>
</dbReference>
<evidence type="ECO:0000313" key="2">
    <source>
        <dbReference type="EMBL" id="BBC78246.1"/>
    </source>
</evidence>
<evidence type="ECO:0000259" key="1">
    <source>
        <dbReference type="PROSITE" id="PS50835"/>
    </source>
</evidence>
<feature type="domain" description="Ig-like" evidence="1">
    <location>
        <begin position="4"/>
        <end position="85"/>
    </location>
</feature>
<dbReference type="InterPro" id="IPR003599">
    <property type="entry name" value="Ig_sub"/>
</dbReference>
<dbReference type="InterPro" id="IPR013783">
    <property type="entry name" value="Ig-like_fold"/>
</dbReference>
<dbReference type="InterPro" id="IPR025667">
    <property type="entry name" value="SprB_repeat"/>
</dbReference>
<evidence type="ECO:0000313" key="3">
    <source>
        <dbReference type="Proteomes" id="UP000250157"/>
    </source>
</evidence>
<dbReference type="RefSeq" id="YP_010090893.1">
    <property type="nucleotide sequence ID" value="NC_055721.1"/>
</dbReference>
<dbReference type="SUPFAM" id="SSF48726">
    <property type="entry name" value="Immunoglobulin"/>
    <property type="match status" value="3"/>
</dbReference>
<dbReference type="GeneID" id="65108385"/>
<name>A0A2Z5ZCP2_9CAUD</name>
<dbReference type="PROSITE" id="PS50835">
    <property type="entry name" value="IG_LIKE"/>
    <property type="match status" value="3"/>
</dbReference>
<dbReference type="Proteomes" id="UP000250157">
    <property type="component" value="Segment"/>
</dbReference>
<organism evidence="2 3">
    <name type="scientific">Escherichia phage EcS1</name>
    <dbReference type="NCBI Taxonomy" id="2083276"/>
    <lineage>
        <taxon>Viruses</taxon>
        <taxon>Duplodnaviria</taxon>
        <taxon>Heunggongvirae</taxon>
        <taxon>Uroviricota</taxon>
        <taxon>Caudoviricetes</taxon>
        <taxon>Pantevenvirales</taxon>
        <taxon>Straboviridae</taxon>
        <taxon>Tevenvirinae</taxon>
        <taxon>Kagamiyamavirus</taxon>
        <taxon>Kagamiyamavirus ecs1</taxon>
    </lineage>
</organism>
<feature type="domain" description="Ig-like" evidence="1">
    <location>
        <begin position="275"/>
        <end position="352"/>
    </location>
</feature>
<dbReference type="Gene3D" id="2.60.40.10">
    <property type="entry name" value="Immunoglobulins"/>
    <property type="match status" value="4"/>
</dbReference>
<dbReference type="EMBL" id="LC371242">
    <property type="protein sequence ID" value="BBC78246.1"/>
    <property type="molecule type" value="Genomic_DNA"/>
</dbReference>
<sequence>MAIPSVTITPVNASPQLGQTLTINSVVEFDPTDVYTSYKWELSGADTGVTTATYTKANITSADAGSYVLKVMHGVDAGSATETASSPAVITTLPATTVSIVSTTTDIYVGDTLTITATPTGVPSGATVGAYEWSKGGTVVSGQTTSTLTKTVAAGDAGSYTAKVSYTVTGQAPIKTAASNAISVTVGPALAFATNLNATASVSTGQALTLTVAASGGKSPYTYQWKKGSANIGTNLNTFIVPSADSTTAGTYTVEVTDAASHKITSASCVVTVVPALSLSTDLSATKSVVSGKTLTLTIVAANGKTPYTYQWKRAGVEIPSETAATFTKSASPADAGTYTCEVTDDNNDKITSNTCVVTVSLLPDLEVLWTVHPIPWRDTSFTPLGYWVLDEILLQKADGKDWKTDYATYHYTEEVQTILEAFNAMGEVEIQDSRNGYIHKMSLI</sequence>
<dbReference type="CDD" id="cd00096">
    <property type="entry name" value="Ig"/>
    <property type="match status" value="1"/>
</dbReference>
<accession>A0A2Z5ZCP2</accession>
<dbReference type="PANTHER" id="PTHR45889:SF8">
    <property type="entry name" value="IG-LIKE DOMAIN-CONTAINING PROTEIN"/>
    <property type="match status" value="1"/>
</dbReference>
<proteinExistence type="predicted"/>
<feature type="domain" description="Ig-like" evidence="1">
    <location>
        <begin position="188"/>
        <end position="265"/>
    </location>
</feature>
<dbReference type="SMART" id="SM00409">
    <property type="entry name" value="IG"/>
    <property type="match status" value="4"/>
</dbReference>
<reference evidence="2 3" key="1">
    <citation type="submission" date="2018-02" db="EMBL/GenBank/DDBJ databases">
        <title>Full genome sequencing of a novel polyvalent bacteriophage as one of T4-Family member.</title>
        <authorList>
            <person name="Kawasaki T."/>
            <person name="Saad A.M."/>
            <person name="Yamada T."/>
        </authorList>
    </citation>
    <scope>NUCLEOTIDE SEQUENCE [LARGE SCALE GENOMIC DNA]</scope>
    <source>
        <strain evidence="2 3">EcS1</strain>
    </source>
</reference>
<keyword evidence="3" id="KW-1185">Reference proteome</keyword>
<dbReference type="InterPro" id="IPR007110">
    <property type="entry name" value="Ig-like_dom"/>
</dbReference>